<protein>
    <submittedName>
        <fullName evidence="1">Uncharacterized protein</fullName>
    </submittedName>
</protein>
<evidence type="ECO:0000313" key="2">
    <source>
        <dbReference type="Proteomes" id="UP000038647"/>
    </source>
</evidence>
<keyword evidence="2" id="KW-1185">Reference proteome</keyword>
<accession>A0ABM9SRW7</accession>
<reference evidence="1 2" key="1">
    <citation type="submission" date="2015-03" db="EMBL/GenBank/DDBJ databases">
        <authorList>
            <consortium name="Pathogen Informatics"/>
            <person name="Murphy D."/>
        </authorList>
    </citation>
    <scope>NUCLEOTIDE SEQUENCE [LARGE SCALE GENOMIC DNA]</scope>
    <source>
        <strain evidence="1 2">IP08791</strain>
    </source>
</reference>
<name>A0ABM9SRW7_YERAL</name>
<gene>
    <name evidence="1" type="ORF">ERS137966_01632</name>
</gene>
<dbReference type="EMBL" id="CQEH01000006">
    <property type="protein sequence ID" value="CNK91357.1"/>
    <property type="molecule type" value="Genomic_DNA"/>
</dbReference>
<dbReference type="Proteomes" id="UP000038647">
    <property type="component" value="Unassembled WGS sequence"/>
</dbReference>
<evidence type="ECO:0000313" key="1">
    <source>
        <dbReference type="EMBL" id="CNK91357.1"/>
    </source>
</evidence>
<organism evidence="1 2">
    <name type="scientific">Yersinia aldovae</name>
    <dbReference type="NCBI Taxonomy" id="29483"/>
    <lineage>
        <taxon>Bacteria</taxon>
        <taxon>Pseudomonadati</taxon>
        <taxon>Pseudomonadota</taxon>
        <taxon>Gammaproteobacteria</taxon>
        <taxon>Enterobacterales</taxon>
        <taxon>Yersiniaceae</taxon>
        <taxon>Yersinia</taxon>
    </lineage>
</organism>
<sequence length="49" mass="5826">MFFSMLKANLWLTTTSNNYSRIVNLIDFLLKRQEISYQKVARKLTDAEI</sequence>
<proteinExistence type="predicted"/>
<comment type="caution">
    <text evidence="1">The sequence shown here is derived from an EMBL/GenBank/DDBJ whole genome shotgun (WGS) entry which is preliminary data.</text>
</comment>